<comment type="subunit">
    <text evidence="4 15 17">Homodimer.</text>
</comment>
<keyword evidence="7 15" id="KW-0963">Cytoplasm</keyword>
<proteinExistence type="inferred from homology"/>
<evidence type="ECO:0000256" key="9">
    <source>
        <dbReference type="ARBA" id="ARBA00022679"/>
    </source>
</evidence>
<keyword evidence="8 15" id="KW-0489">Methyltransferase</keyword>
<evidence type="ECO:0000256" key="6">
    <source>
        <dbReference type="ARBA" id="ARBA00014679"/>
    </source>
</evidence>
<evidence type="ECO:0000256" key="17">
    <source>
        <dbReference type="RuleBase" id="RU003464"/>
    </source>
</evidence>
<dbReference type="PIRSF" id="PIRSF000386">
    <property type="entry name" value="tRNA_mtase"/>
    <property type="match status" value="1"/>
</dbReference>
<dbReference type="HAMAP" id="MF_00605">
    <property type="entry name" value="TrmD"/>
    <property type="match status" value="1"/>
</dbReference>
<keyword evidence="20" id="KW-1185">Reference proteome</keyword>
<dbReference type="AlphaFoldDB" id="A0A1Y1RU66"/>
<evidence type="ECO:0000256" key="12">
    <source>
        <dbReference type="ARBA" id="ARBA00029736"/>
    </source>
</evidence>
<comment type="subcellular location">
    <subcellularLocation>
        <location evidence="2 15 17">Cytoplasm</location>
    </subcellularLocation>
</comment>
<evidence type="ECO:0000259" key="18">
    <source>
        <dbReference type="Pfam" id="PF01746"/>
    </source>
</evidence>
<evidence type="ECO:0000313" key="20">
    <source>
        <dbReference type="Proteomes" id="UP000192343"/>
    </source>
</evidence>
<keyword evidence="11 15" id="KW-0819">tRNA processing</keyword>
<dbReference type="Proteomes" id="UP000192343">
    <property type="component" value="Unassembled WGS sequence"/>
</dbReference>
<evidence type="ECO:0000256" key="4">
    <source>
        <dbReference type="ARBA" id="ARBA00011738"/>
    </source>
</evidence>
<evidence type="ECO:0000256" key="5">
    <source>
        <dbReference type="ARBA" id="ARBA00012807"/>
    </source>
</evidence>
<dbReference type="SUPFAM" id="SSF75217">
    <property type="entry name" value="alpha/beta knot"/>
    <property type="match status" value="1"/>
</dbReference>
<protein>
    <recommendedName>
        <fullName evidence="6 15">tRNA (guanine-N(1)-)-methyltransferase</fullName>
        <ecNumber evidence="5 15">2.1.1.228</ecNumber>
    </recommendedName>
    <alternativeName>
        <fullName evidence="12 15">M1G-methyltransferase</fullName>
    </alternativeName>
    <alternativeName>
        <fullName evidence="13 15">tRNA [GM37] methyltransferase</fullName>
    </alternativeName>
</protein>
<dbReference type="PANTHER" id="PTHR46417:SF1">
    <property type="entry name" value="TRNA (GUANINE-N(1)-)-METHYLTRANSFERASE"/>
    <property type="match status" value="1"/>
</dbReference>
<dbReference type="FunFam" id="3.40.1280.10:FF:000001">
    <property type="entry name" value="tRNA (guanine-N(1)-)-methyltransferase"/>
    <property type="match status" value="1"/>
</dbReference>
<dbReference type="NCBIfam" id="NF000648">
    <property type="entry name" value="PRK00026.1"/>
    <property type="match status" value="1"/>
</dbReference>
<organism evidence="19 20">
    <name type="scientific">Marispirochaeta aestuarii</name>
    <dbReference type="NCBI Taxonomy" id="1963862"/>
    <lineage>
        <taxon>Bacteria</taxon>
        <taxon>Pseudomonadati</taxon>
        <taxon>Spirochaetota</taxon>
        <taxon>Spirochaetia</taxon>
        <taxon>Spirochaetales</taxon>
        <taxon>Spirochaetaceae</taxon>
        <taxon>Marispirochaeta</taxon>
    </lineage>
</organism>
<dbReference type="InterPro" id="IPR016009">
    <property type="entry name" value="tRNA_MeTrfase_TRMD/TRM10"/>
</dbReference>
<dbReference type="InterPro" id="IPR029026">
    <property type="entry name" value="tRNA_m1G_MTases_N"/>
</dbReference>
<gene>
    <name evidence="15" type="primary">trmD</name>
    <name evidence="19" type="ORF">B4O97_16530</name>
</gene>
<name>A0A1Y1RU66_9SPIO</name>
<evidence type="ECO:0000256" key="7">
    <source>
        <dbReference type="ARBA" id="ARBA00022490"/>
    </source>
</evidence>
<dbReference type="Pfam" id="PF01746">
    <property type="entry name" value="tRNA_m1G_MT"/>
    <property type="match status" value="1"/>
</dbReference>
<dbReference type="InterPro" id="IPR002649">
    <property type="entry name" value="tRNA_m1G_MeTrfase_TrmD"/>
</dbReference>
<comment type="function">
    <text evidence="1 15 17">Specifically methylates guanosine-37 in various tRNAs.</text>
</comment>
<dbReference type="NCBIfam" id="TIGR00088">
    <property type="entry name" value="trmD"/>
    <property type="match status" value="1"/>
</dbReference>
<evidence type="ECO:0000256" key="16">
    <source>
        <dbReference type="PIRSR" id="PIRSR000386-1"/>
    </source>
</evidence>
<evidence type="ECO:0000256" key="15">
    <source>
        <dbReference type="HAMAP-Rule" id="MF_00605"/>
    </source>
</evidence>
<dbReference type="GO" id="GO:0002939">
    <property type="term" value="P:tRNA N1-guanine methylation"/>
    <property type="evidence" value="ECO:0007669"/>
    <property type="project" value="TreeGrafter"/>
</dbReference>
<accession>A0A1Y1RU66</accession>
<keyword evidence="9 15" id="KW-0808">Transferase</keyword>
<evidence type="ECO:0000256" key="8">
    <source>
        <dbReference type="ARBA" id="ARBA00022603"/>
    </source>
</evidence>
<keyword evidence="10 15" id="KW-0949">S-adenosyl-L-methionine</keyword>
<dbReference type="RefSeq" id="WP_083052551.1">
    <property type="nucleotide sequence ID" value="NZ_CAXXQO010000002.1"/>
</dbReference>
<dbReference type="Gene3D" id="1.10.1270.20">
    <property type="entry name" value="tRNA(m1g37)methyltransferase, domain 2"/>
    <property type="match status" value="1"/>
</dbReference>
<comment type="caution">
    <text evidence="19">The sequence shown here is derived from an EMBL/GenBank/DDBJ whole genome shotgun (WGS) entry which is preliminary data.</text>
</comment>
<feature type="binding site" evidence="15 16">
    <location>
        <position position="110"/>
    </location>
    <ligand>
        <name>S-adenosyl-L-methionine</name>
        <dbReference type="ChEBI" id="CHEBI:59789"/>
    </ligand>
</feature>
<evidence type="ECO:0000256" key="14">
    <source>
        <dbReference type="ARBA" id="ARBA00047783"/>
    </source>
</evidence>
<dbReference type="OrthoDB" id="9807416at2"/>
<dbReference type="GO" id="GO:0005829">
    <property type="term" value="C:cytosol"/>
    <property type="evidence" value="ECO:0007669"/>
    <property type="project" value="TreeGrafter"/>
</dbReference>
<feature type="binding site" evidence="15 16">
    <location>
        <begin position="130"/>
        <end position="135"/>
    </location>
    <ligand>
        <name>S-adenosyl-L-methionine</name>
        <dbReference type="ChEBI" id="CHEBI:59789"/>
    </ligand>
</feature>
<evidence type="ECO:0000256" key="2">
    <source>
        <dbReference type="ARBA" id="ARBA00004496"/>
    </source>
</evidence>
<dbReference type="STRING" id="1963862.B4O97_16530"/>
<sequence>MKVSILTLFPEILEGYFSSSIMAKAVDRGLFSYRLINFREFAFDRHRTCDDAPYGGGAGMVLKPEPVAKALDSVGIAGKRVIYPSPSGRLFRQSMAEEFSREEELVIICGRYEGLDQRIIDRYVDDEVCVGDYVLSSGEVAAMVITDAVYRLREGIISAESLEEESFSDGLLEYPHYTRPEVFEGEKVPEILLSGHHEKIREWRMRQRLAKTLRNRPDLLENRNLDDGEKRLLEELREKQEIREERTHEYH</sequence>
<dbReference type="EC" id="2.1.1.228" evidence="5 15"/>
<dbReference type="PANTHER" id="PTHR46417">
    <property type="entry name" value="TRNA (GUANINE-N(1)-)-METHYLTRANSFERASE"/>
    <property type="match status" value="1"/>
</dbReference>
<feature type="domain" description="tRNA methyltransferase TRMD/TRM10-type" evidence="18">
    <location>
        <begin position="1"/>
        <end position="221"/>
    </location>
</feature>
<dbReference type="EMBL" id="MWQY01000023">
    <property type="protein sequence ID" value="ORC31868.1"/>
    <property type="molecule type" value="Genomic_DNA"/>
</dbReference>
<dbReference type="GO" id="GO:0052906">
    <property type="term" value="F:tRNA (guanine(37)-N1)-methyltransferase activity"/>
    <property type="evidence" value="ECO:0007669"/>
    <property type="project" value="UniProtKB-UniRule"/>
</dbReference>
<evidence type="ECO:0000256" key="10">
    <source>
        <dbReference type="ARBA" id="ARBA00022691"/>
    </source>
</evidence>
<reference evidence="19 20" key="1">
    <citation type="submission" date="2017-03" db="EMBL/GenBank/DDBJ databases">
        <title>Draft Genome sequence of Marispirochaeta sp. strain JC444.</title>
        <authorList>
            <person name="Shivani Y."/>
            <person name="Subhash Y."/>
            <person name="Sasikala C."/>
            <person name="Ramana C."/>
        </authorList>
    </citation>
    <scope>NUCLEOTIDE SEQUENCE [LARGE SCALE GENOMIC DNA]</scope>
    <source>
        <strain evidence="19 20">JC444</strain>
    </source>
</reference>
<dbReference type="CDD" id="cd18080">
    <property type="entry name" value="TrmD-like"/>
    <property type="match status" value="1"/>
</dbReference>
<evidence type="ECO:0000256" key="1">
    <source>
        <dbReference type="ARBA" id="ARBA00002634"/>
    </source>
</evidence>
<evidence type="ECO:0000313" key="19">
    <source>
        <dbReference type="EMBL" id="ORC31868.1"/>
    </source>
</evidence>
<dbReference type="FunFam" id="1.10.1270.20:FF:000001">
    <property type="entry name" value="tRNA (guanine-N(1)-)-methyltransferase"/>
    <property type="match status" value="1"/>
</dbReference>
<dbReference type="InterPro" id="IPR023148">
    <property type="entry name" value="tRNA_m1G_MeTrfase_C_sf"/>
</dbReference>
<comment type="catalytic activity">
    <reaction evidence="14 15 17">
        <text>guanosine(37) in tRNA + S-adenosyl-L-methionine = N(1)-methylguanosine(37) in tRNA + S-adenosyl-L-homocysteine + H(+)</text>
        <dbReference type="Rhea" id="RHEA:36899"/>
        <dbReference type="Rhea" id="RHEA-COMP:10145"/>
        <dbReference type="Rhea" id="RHEA-COMP:10147"/>
        <dbReference type="ChEBI" id="CHEBI:15378"/>
        <dbReference type="ChEBI" id="CHEBI:57856"/>
        <dbReference type="ChEBI" id="CHEBI:59789"/>
        <dbReference type="ChEBI" id="CHEBI:73542"/>
        <dbReference type="ChEBI" id="CHEBI:74269"/>
        <dbReference type="EC" id="2.1.1.228"/>
    </reaction>
</comment>
<evidence type="ECO:0000256" key="13">
    <source>
        <dbReference type="ARBA" id="ARBA00033392"/>
    </source>
</evidence>
<comment type="similarity">
    <text evidence="3 15 17">Belongs to the RNA methyltransferase TrmD family.</text>
</comment>
<evidence type="ECO:0000256" key="11">
    <source>
        <dbReference type="ARBA" id="ARBA00022694"/>
    </source>
</evidence>
<dbReference type="InterPro" id="IPR029028">
    <property type="entry name" value="Alpha/beta_knot_MTases"/>
</dbReference>
<evidence type="ECO:0000256" key="3">
    <source>
        <dbReference type="ARBA" id="ARBA00007630"/>
    </source>
</evidence>
<dbReference type="Gene3D" id="3.40.1280.10">
    <property type="match status" value="1"/>
</dbReference>